<keyword evidence="1 4" id="KW-0349">Heme</keyword>
<dbReference type="GO" id="GO:0009055">
    <property type="term" value="F:electron transfer activity"/>
    <property type="evidence" value="ECO:0007669"/>
    <property type="project" value="InterPro"/>
</dbReference>
<dbReference type="PROSITE" id="PS51007">
    <property type="entry name" value="CYTC"/>
    <property type="match status" value="1"/>
</dbReference>
<feature type="domain" description="Cytochrome c" evidence="5">
    <location>
        <begin position="337"/>
        <end position="469"/>
    </location>
</feature>
<sequence length="469" mass="51607">MKKISWLLCVSILVFSCQDDEFTEQDYINLTYEIDEENLVSDFSITGFTADKAFGTNIPNLTDLETAFFGVGNAMFNQTWVSAPASTTSRDGLGPIFNARACATCHLNDGRGEPILETGAASSGFLLRLSSGNNPITGPIPHATYGDQLQDASNLNIEAEGDIAVNFEYISGAYPDGTTYELRKPTYTVINTNYGALSAEQSPRIGQQLIGLGFIEALSDASILEYEDEFDTDGDGISGKANYVWNIAENKTTLGKFGWKANQPTLTQQVSGAFNGDMGLTTTLFPEENCPSGVDCSTIPNGNNEGEDVEVPDTQLSRMMVYMSSISVPVRRDYDTYDVLKGKELFKNLACVNCHVDYYVTGQSEIVPIIDNVTIRPYSDFLLHDMGDDLADDRADFLATGNEWRTQPLWGLGMIELVNDHTFLLHDGRARNIEEAILWHGGEAETSKNNFMNLTATEREQLLSFLNSL</sequence>
<dbReference type="Proteomes" id="UP001139199">
    <property type="component" value="Unassembled WGS sequence"/>
</dbReference>
<evidence type="ECO:0000313" key="6">
    <source>
        <dbReference type="EMBL" id="MCB4799954.1"/>
    </source>
</evidence>
<evidence type="ECO:0000256" key="2">
    <source>
        <dbReference type="ARBA" id="ARBA00022723"/>
    </source>
</evidence>
<dbReference type="PANTHER" id="PTHR30600">
    <property type="entry name" value="CYTOCHROME C PEROXIDASE-RELATED"/>
    <property type="match status" value="1"/>
</dbReference>
<dbReference type="InterPro" id="IPR036909">
    <property type="entry name" value="Cyt_c-like_dom_sf"/>
</dbReference>
<dbReference type="EMBL" id="JAJAPW010000007">
    <property type="protein sequence ID" value="MCB4799954.1"/>
    <property type="molecule type" value="Genomic_DNA"/>
</dbReference>
<dbReference type="PROSITE" id="PS51257">
    <property type="entry name" value="PROKAR_LIPOPROTEIN"/>
    <property type="match status" value="1"/>
</dbReference>
<evidence type="ECO:0000256" key="4">
    <source>
        <dbReference type="PROSITE-ProRule" id="PRU00433"/>
    </source>
</evidence>
<reference evidence="6" key="1">
    <citation type="submission" date="2021-10" db="EMBL/GenBank/DDBJ databases">
        <title>Tamlana sargassums sp. nov., and Tamlana laminarinivorans sp. nov., two new bacteria isolated from the brown alga.</title>
        <authorList>
            <person name="Li J."/>
        </authorList>
    </citation>
    <scope>NUCLEOTIDE SEQUENCE</scope>
    <source>
        <strain evidence="6">PT2-4</strain>
    </source>
</reference>
<dbReference type="InterPro" id="IPR051395">
    <property type="entry name" value="Cytochrome_c_Peroxidase/MauG"/>
</dbReference>
<accession>A0A9X1I189</accession>
<dbReference type="PIRSF" id="PIRSF028099">
    <property type="entry name" value="DUF1111"/>
    <property type="match status" value="1"/>
</dbReference>
<keyword evidence="3 4" id="KW-0408">Iron</keyword>
<dbReference type="InterPro" id="IPR009056">
    <property type="entry name" value="Cyt_c-like_dom"/>
</dbReference>
<dbReference type="Pfam" id="PF06537">
    <property type="entry name" value="DHOR"/>
    <property type="match status" value="1"/>
</dbReference>
<evidence type="ECO:0000256" key="1">
    <source>
        <dbReference type="ARBA" id="ARBA00022617"/>
    </source>
</evidence>
<evidence type="ECO:0000313" key="7">
    <source>
        <dbReference type="Proteomes" id="UP001139199"/>
    </source>
</evidence>
<protein>
    <submittedName>
        <fullName evidence="6">Thiol oxidoreductase</fullName>
    </submittedName>
</protein>
<proteinExistence type="predicted"/>
<evidence type="ECO:0000256" key="3">
    <source>
        <dbReference type="ARBA" id="ARBA00023004"/>
    </source>
</evidence>
<evidence type="ECO:0000259" key="5">
    <source>
        <dbReference type="PROSITE" id="PS51007"/>
    </source>
</evidence>
<comment type="caution">
    <text evidence="6">The sequence shown here is derived from an EMBL/GenBank/DDBJ whole genome shotgun (WGS) entry which is preliminary data.</text>
</comment>
<dbReference type="AlphaFoldDB" id="A0A9X1I189"/>
<dbReference type="SUPFAM" id="SSF46626">
    <property type="entry name" value="Cytochrome c"/>
    <property type="match status" value="1"/>
</dbReference>
<dbReference type="GO" id="GO:0046872">
    <property type="term" value="F:metal ion binding"/>
    <property type="evidence" value="ECO:0007669"/>
    <property type="project" value="UniProtKB-KW"/>
</dbReference>
<dbReference type="GO" id="GO:0020037">
    <property type="term" value="F:heme binding"/>
    <property type="evidence" value="ECO:0007669"/>
    <property type="project" value="InterPro"/>
</dbReference>
<dbReference type="InterPro" id="IPR010538">
    <property type="entry name" value="DHOR"/>
</dbReference>
<dbReference type="Gene3D" id="1.10.760.10">
    <property type="entry name" value="Cytochrome c-like domain"/>
    <property type="match status" value="1"/>
</dbReference>
<keyword evidence="2 4" id="KW-0479">Metal-binding</keyword>
<dbReference type="GO" id="GO:0004130">
    <property type="term" value="F:cytochrome-c peroxidase activity"/>
    <property type="evidence" value="ECO:0007669"/>
    <property type="project" value="TreeGrafter"/>
</dbReference>
<name>A0A9X1I189_9FLAO</name>
<organism evidence="6 7">
    <name type="scientific">Neotamlana laminarinivorans</name>
    <dbReference type="NCBI Taxonomy" id="2883124"/>
    <lineage>
        <taxon>Bacteria</taxon>
        <taxon>Pseudomonadati</taxon>
        <taxon>Bacteroidota</taxon>
        <taxon>Flavobacteriia</taxon>
        <taxon>Flavobacteriales</taxon>
        <taxon>Flavobacteriaceae</taxon>
        <taxon>Neotamlana</taxon>
    </lineage>
</organism>
<dbReference type="RefSeq" id="WP_226544439.1">
    <property type="nucleotide sequence ID" value="NZ_JAJAPW010000007.1"/>
</dbReference>
<keyword evidence="7" id="KW-1185">Reference proteome</keyword>
<gene>
    <name evidence="6" type="ORF">LG649_13960</name>
</gene>
<dbReference type="PANTHER" id="PTHR30600:SF4">
    <property type="entry name" value="CYTOCHROME C DOMAIN-CONTAINING PROTEIN"/>
    <property type="match status" value="1"/>
</dbReference>